<dbReference type="InParanoid" id="A0A545AYS5"/>
<keyword evidence="1" id="KW-0812">Transmembrane</keyword>
<dbReference type="RefSeq" id="WP_142703016.1">
    <property type="nucleotide sequence ID" value="NZ_VIRS01000002.1"/>
</dbReference>
<protein>
    <recommendedName>
        <fullName evidence="4">DUF4245 domain-containing protein</fullName>
    </recommendedName>
</protein>
<organism evidence="2 3">
    <name type="scientific">Cryptosporangium phraense</name>
    <dbReference type="NCBI Taxonomy" id="2593070"/>
    <lineage>
        <taxon>Bacteria</taxon>
        <taxon>Bacillati</taxon>
        <taxon>Actinomycetota</taxon>
        <taxon>Actinomycetes</taxon>
        <taxon>Cryptosporangiales</taxon>
        <taxon>Cryptosporangiaceae</taxon>
        <taxon>Cryptosporangium</taxon>
    </lineage>
</organism>
<keyword evidence="1" id="KW-0472">Membrane</keyword>
<dbReference type="EMBL" id="VIRS01000002">
    <property type="protein sequence ID" value="TQS46497.1"/>
    <property type="molecule type" value="Genomic_DNA"/>
</dbReference>
<feature type="transmembrane region" description="Helical" evidence="1">
    <location>
        <begin position="35"/>
        <end position="57"/>
    </location>
</feature>
<dbReference type="OrthoDB" id="3381270at2"/>
<evidence type="ECO:0000313" key="2">
    <source>
        <dbReference type="EMBL" id="TQS46497.1"/>
    </source>
</evidence>
<dbReference type="AlphaFoldDB" id="A0A545AYS5"/>
<accession>A0A545AYS5</accession>
<evidence type="ECO:0000256" key="1">
    <source>
        <dbReference type="SAM" id="Phobius"/>
    </source>
</evidence>
<sequence length="225" mass="23859">MPSPEEDLLVGAAWDIPLTDDLVDSVRQGVKRRRAVRGLMAGAMVMFVVFAGLILAVDRPGDRVATSRISMAPDVSPLIDGFSVGQLPPGVRPGRQTISSVCGFVAAGTDCVDQADPAAIISARRFDDGGANWLWVTVCRPLATKSAAERTDITRRLIAWQAGGARRIDEFGVPAGRARILREDGSEVTIYTAVITAKDGAVVAITTNSTVDQITRVAQGVSTTR</sequence>
<gene>
    <name evidence="2" type="ORF">FL583_03685</name>
</gene>
<dbReference type="Proteomes" id="UP000317982">
    <property type="component" value="Unassembled WGS sequence"/>
</dbReference>
<proteinExistence type="predicted"/>
<keyword evidence="3" id="KW-1185">Reference proteome</keyword>
<evidence type="ECO:0000313" key="3">
    <source>
        <dbReference type="Proteomes" id="UP000317982"/>
    </source>
</evidence>
<comment type="caution">
    <text evidence="2">The sequence shown here is derived from an EMBL/GenBank/DDBJ whole genome shotgun (WGS) entry which is preliminary data.</text>
</comment>
<evidence type="ECO:0008006" key="4">
    <source>
        <dbReference type="Google" id="ProtNLM"/>
    </source>
</evidence>
<keyword evidence="1" id="KW-1133">Transmembrane helix</keyword>
<reference evidence="2 3" key="1">
    <citation type="submission" date="2019-07" db="EMBL/GenBank/DDBJ databases">
        <title>Cryptosporangium phraense sp. nov., isolated from plant litter.</title>
        <authorList>
            <person name="Suriyachadkun C."/>
        </authorList>
    </citation>
    <scope>NUCLEOTIDE SEQUENCE [LARGE SCALE GENOMIC DNA]</scope>
    <source>
        <strain evidence="2 3">A-T 5661</strain>
    </source>
</reference>
<name>A0A545AYS5_9ACTN</name>